<organism evidence="3 4">
    <name type="scientific">Mucilaginibacter ginsenosidivorax</name>
    <dbReference type="NCBI Taxonomy" id="862126"/>
    <lineage>
        <taxon>Bacteria</taxon>
        <taxon>Pseudomonadati</taxon>
        <taxon>Bacteroidota</taxon>
        <taxon>Sphingobacteriia</taxon>
        <taxon>Sphingobacteriales</taxon>
        <taxon>Sphingobacteriaceae</taxon>
        <taxon>Mucilaginibacter</taxon>
    </lineage>
</organism>
<keyword evidence="1" id="KW-0732">Signal</keyword>
<accession>A0A5B8W7R0</accession>
<protein>
    <recommendedName>
        <fullName evidence="2">DUF3108 domain-containing protein</fullName>
    </recommendedName>
</protein>
<name>A0A5B8W7R0_9SPHI</name>
<feature type="signal peptide" evidence="1">
    <location>
        <begin position="1"/>
        <end position="22"/>
    </location>
</feature>
<reference evidence="3 4" key="1">
    <citation type="journal article" date="2013" name="J. Microbiol.">
        <title>Mucilaginibacter ginsenosidivorax sp. nov., with ginsenoside converting activity isolated from sediment.</title>
        <authorList>
            <person name="Kim J.K."/>
            <person name="Choi T.E."/>
            <person name="Liu Q.M."/>
            <person name="Park H.Y."/>
            <person name="Yi T.H."/>
            <person name="Yoon M.H."/>
            <person name="Kim S.C."/>
            <person name="Im W.T."/>
        </authorList>
    </citation>
    <scope>NUCLEOTIDE SEQUENCE [LARGE SCALE GENOMIC DNA]</scope>
    <source>
        <strain evidence="3 4">KHI28</strain>
    </source>
</reference>
<dbReference type="Proteomes" id="UP000321362">
    <property type="component" value="Chromosome"/>
</dbReference>
<evidence type="ECO:0000313" key="4">
    <source>
        <dbReference type="Proteomes" id="UP000321362"/>
    </source>
</evidence>
<dbReference type="RefSeq" id="WP_147058138.1">
    <property type="nucleotide sequence ID" value="NZ_CP042437.1"/>
</dbReference>
<evidence type="ECO:0000313" key="3">
    <source>
        <dbReference type="EMBL" id="QEC78986.1"/>
    </source>
</evidence>
<dbReference type="AlphaFoldDB" id="A0A5B8W7R0"/>
<feature type="chain" id="PRO_5023040448" description="DUF3108 domain-containing protein" evidence="1">
    <location>
        <begin position="23"/>
        <end position="230"/>
    </location>
</feature>
<dbReference type="Pfam" id="PF21347">
    <property type="entry name" value="DUF3108_like"/>
    <property type="match status" value="1"/>
</dbReference>
<evidence type="ECO:0000256" key="1">
    <source>
        <dbReference type="SAM" id="SignalP"/>
    </source>
</evidence>
<gene>
    <name evidence="3" type="ORF">FSB76_24680</name>
</gene>
<dbReference type="Gene3D" id="2.40.360.20">
    <property type="match status" value="1"/>
</dbReference>
<dbReference type="KEGG" id="mgk:FSB76_24680"/>
<sequence length="230" mass="24995">MKKLIILLLCTAVGMHTTSAQTCNQFINNVDGKKLSYINHDARGQQQMTAVYTSTKKDASTVAVHAVISDHNGKVMGTGDSEMICSGNVIKIDMKSFIPAASMKQYGDIQVSGEARYLTYPTDIKTGQTLDDGSVTINMNNGGAAKGEMQMDIVNRKVEATETVTTGAGTFDCFKIAYDATTTVKMAGISIPFRIKVTEWFAPKLGRFVKSETYNKNSKLMGTMTLESIN</sequence>
<dbReference type="EMBL" id="CP042437">
    <property type="protein sequence ID" value="QEC78986.1"/>
    <property type="molecule type" value="Genomic_DNA"/>
</dbReference>
<proteinExistence type="predicted"/>
<dbReference type="OrthoDB" id="665223at2"/>
<keyword evidence="4" id="KW-1185">Reference proteome</keyword>
<feature type="domain" description="DUF3108" evidence="2">
    <location>
        <begin position="31"/>
        <end position="226"/>
    </location>
</feature>
<dbReference type="InterPro" id="IPR049279">
    <property type="entry name" value="DUF3108-like"/>
</dbReference>
<evidence type="ECO:0000259" key="2">
    <source>
        <dbReference type="Pfam" id="PF21347"/>
    </source>
</evidence>